<evidence type="ECO:0000313" key="1">
    <source>
        <dbReference type="EMBL" id="EXJ67929.1"/>
    </source>
</evidence>
<dbReference type="HOGENOM" id="CLU_1085881_0_0_1"/>
<sequence>MATAQEILQHKTFITLCPPQISSFMTHGFLRLPSAIPKETCESYTKHVCTHLGMDPSDKTTWTKERVNMPKNHMTPWMRCRSRPQSAILSANQSAAKTGSLTGGKVWGDGFIVNLGSAEVECHVVPPKELQEWHVDGDFSVHFLIRTSLGVGKLGFAARGLNALGNGFSEPWNAPRTNFADEILQAPDESFIWMMRREVWRCHPHAATHFAHGGQECAQIDPHHSQFSRPNSRDYSLIELKTIQDVASGDVDKFKD</sequence>
<dbReference type="AlphaFoldDB" id="W9XBW8"/>
<name>W9XBW8_9EURO</name>
<comment type="caution">
    <text evidence="1">The sequence shown here is derived from an EMBL/GenBank/DDBJ whole genome shotgun (WGS) entry which is preliminary data.</text>
</comment>
<dbReference type="EMBL" id="AMGX01000015">
    <property type="protein sequence ID" value="EXJ67929.1"/>
    <property type="molecule type" value="Genomic_DNA"/>
</dbReference>
<protein>
    <submittedName>
        <fullName evidence="1">Uncharacterized protein</fullName>
    </submittedName>
</protein>
<evidence type="ECO:0000313" key="2">
    <source>
        <dbReference type="Proteomes" id="UP000019471"/>
    </source>
</evidence>
<proteinExistence type="predicted"/>
<dbReference type="OrthoDB" id="4664297at2759"/>
<gene>
    <name evidence="1" type="ORF">A1O5_09276</name>
</gene>
<dbReference type="Proteomes" id="UP000019471">
    <property type="component" value="Unassembled WGS sequence"/>
</dbReference>
<keyword evidence="2" id="KW-1185">Reference proteome</keyword>
<accession>W9XBW8</accession>
<dbReference type="GeneID" id="19193972"/>
<dbReference type="RefSeq" id="XP_007748045.1">
    <property type="nucleotide sequence ID" value="XM_007749855.1"/>
</dbReference>
<reference evidence="1 2" key="1">
    <citation type="submission" date="2013-03" db="EMBL/GenBank/DDBJ databases">
        <title>The Genome Sequence of Cladophialophora psammophila CBS 110553.</title>
        <authorList>
            <consortium name="The Broad Institute Genomics Platform"/>
            <person name="Cuomo C."/>
            <person name="de Hoog S."/>
            <person name="Gorbushina A."/>
            <person name="Walker B."/>
            <person name="Young S.K."/>
            <person name="Zeng Q."/>
            <person name="Gargeya S."/>
            <person name="Fitzgerald M."/>
            <person name="Haas B."/>
            <person name="Abouelleil A."/>
            <person name="Allen A.W."/>
            <person name="Alvarado L."/>
            <person name="Arachchi H.M."/>
            <person name="Berlin A.M."/>
            <person name="Chapman S.B."/>
            <person name="Gainer-Dewar J."/>
            <person name="Goldberg J."/>
            <person name="Griggs A."/>
            <person name="Gujja S."/>
            <person name="Hansen M."/>
            <person name="Howarth C."/>
            <person name="Imamovic A."/>
            <person name="Ireland A."/>
            <person name="Larimer J."/>
            <person name="McCowan C."/>
            <person name="Murphy C."/>
            <person name="Pearson M."/>
            <person name="Poon T.W."/>
            <person name="Priest M."/>
            <person name="Roberts A."/>
            <person name="Saif S."/>
            <person name="Shea T."/>
            <person name="Sisk P."/>
            <person name="Sykes S."/>
            <person name="Wortman J."/>
            <person name="Nusbaum C."/>
            <person name="Birren B."/>
        </authorList>
    </citation>
    <scope>NUCLEOTIDE SEQUENCE [LARGE SCALE GENOMIC DNA]</scope>
    <source>
        <strain evidence="1 2">CBS 110553</strain>
    </source>
</reference>
<organism evidence="1 2">
    <name type="scientific">Cladophialophora psammophila CBS 110553</name>
    <dbReference type="NCBI Taxonomy" id="1182543"/>
    <lineage>
        <taxon>Eukaryota</taxon>
        <taxon>Fungi</taxon>
        <taxon>Dikarya</taxon>
        <taxon>Ascomycota</taxon>
        <taxon>Pezizomycotina</taxon>
        <taxon>Eurotiomycetes</taxon>
        <taxon>Chaetothyriomycetidae</taxon>
        <taxon>Chaetothyriales</taxon>
        <taxon>Herpotrichiellaceae</taxon>
        <taxon>Cladophialophora</taxon>
    </lineage>
</organism>